<proteinExistence type="predicted"/>
<comment type="caution">
    <text evidence="1">The sequence shown here is derived from an EMBL/GenBank/DDBJ whole genome shotgun (WGS) entry which is preliminary data.</text>
</comment>
<dbReference type="OrthoDB" id="1466062at2"/>
<evidence type="ECO:0000313" key="2">
    <source>
        <dbReference type="Proteomes" id="UP000288102"/>
    </source>
</evidence>
<dbReference type="Pfam" id="PF14092">
    <property type="entry name" value="DUF4270"/>
    <property type="match status" value="1"/>
</dbReference>
<dbReference type="Proteomes" id="UP000288102">
    <property type="component" value="Unassembled WGS sequence"/>
</dbReference>
<reference evidence="2" key="1">
    <citation type="journal article" date="2019" name="Syst. Appl. Microbiol.">
        <title>Flavobacterium circumlabens sp. nov. and Flavobacterium cupreum sp. nov., two psychrotrophic species isolated from Antarctic environmental samples.</title>
        <authorList>
            <person name="Kralova S."/>
            <person name="Busse H.-J."/>
            <person name="Svec P."/>
            <person name="Maslanova I."/>
            <person name="Stankova E."/>
            <person name="Bartak M."/>
            <person name="Sedlacek I."/>
        </authorList>
    </citation>
    <scope>NUCLEOTIDE SEQUENCE [LARGE SCALE GENOMIC DNA]</scope>
    <source>
        <strain evidence="2">CCM 8825</strain>
    </source>
</reference>
<keyword evidence="2" id="KW-1185">Reference proteome</keyword>
<dbReference type="RefSeq" id="WP_127338953.1">
    <property type="nucleotide sequence ID" value="NZ_QWDM01000008.1"/>
</dbReference>
<dbReference type="AlphaFoldDB" id="A0A434A5U9"/>
<accession>A0A434A5U9</accession>
<dbReference type="EMBL" id="QWDM01000008">
    <property type="protein sequence ID" value="RUT69715.1"/>
    <property type="molecule type" value="Genomic_DNA"/>
</dbReference>
<dbReference type="InterPro" id="IPR025366">
    <property type="entry name" value="DUF4270"/>
</dbReference>
<evidence type="ECO:0000313" key="1">
    <source>
        <dbReference type="EMBL" id="RUT69715.1"/>
    </source>
</evidence>
<protein>
    <submittedName>
        <fullName evidence="1">DUF4270 domain-containing protein</fullName>
    </submittedName>
</protein>
<sequence>MYNTSFFKKILLIATVVLLYSCDKDFNAIGDNLIGDDHFGLEPEKYDVVAYDQEISPVQSNGLVNNALGIYDDKVFGARTASFATQVSLASYAPSIGADPQVVSVVLSIPYFSHGVSTDATTGVNTYVLDSIYGKPEDKLIKLSVFESGVQMRSSYFDNGNQFPQLYYTNQNADFDKFKIETPAPGDAIKRLNNSSVVAENDAFYFNPAEFNDETTDPKTGVKTTTKVAPEMRLNLDKTFFKNKILSAPASVLSSSDVFQEYFKGLYFKVEKSGTSAGNIALLDFSKGKITIKYTAKTDITTDAETVREDRTIVINLAGATASLLDDVKTPAYQAAIADQNLTEGDESLYLKGGQGSLAVIELNAFGSKLTEIRNNKWLVNEANLVFHIDTDKMAGVYESKRVYLYDLTNNTPILDYLTDGTGSGSPLGKVVYSGIINIDPTSKRGTTYKIRLTDHIRNIIKSTTAVNVKLGLVVSGDINTVASNKLKLKNSVITDAPRASVLSPLGTILFGGKATVPDNKRLKLEVYYTKPN</sequence>
<name>A0A434A5U9_9FLAO</name>
<organism evidence="1 2">
    <name type="scientific">Flavobacterium cupreum</name>
    <dbReference type="NCBI Taxonomy" id="2133766"/>
    <lineage>
        <taxon>Bacteria</taxon>
        <taxon>Pseudomonadati</taxon>
        <taxon>Bacteroidota</taxon>
        <taxon>Flavobacteriia</taxon>
        <taxon>Flavobacteriales</taxon>
        <taxon>Flavobacteriaceae</taxon>
        <taxon>Flavobacterium</taxon>
    </lineage>
</organism>
<gene>
    <name evidence="1" type="ORF">D0817_13920</name>
</gene>